<feature type="region of interest" description="Disordered" evidence="1">
    <location>
        <begin position="1"/>
        <end position="25"/>
    </location>
</feature>
<name>A0A8B9BFN9_9AVES</name>
<protein>
    <submittedName>
        <fullName evidence="2">Uncharacterized protein</fullName>
    </submittedName>
</protein>
<sequence length="145" mass="15279">GAPCPRGRQRHLSWPASLSADQGSKTNSSIAAQSLHPYQLQVLSGLLVQVVSEIFIEAGQVLHLHLHPVLTQVVVPLELIPARQQAGKVCGAGSTRNPQGPWALLRRLPLGGKRGKIGPEPCEAGGNSGSRFCSLRAGEPGKQST</sequence>
<reference evidence="2" key="2">
    <citation type="submission" date="2025-09" db="UniProtKB">
        <authorList>
            <consortium name="Ensembl"/>
        </authorList>
    </citation>
    <scope>IDENTIFICATION</scope>
</reference>
<keyword evidence="3" id="KW-1185">Reference proteome</keyword>
<evidence type="ECO:0000313" key="3">
    <source>
        <dbReference type="Proteomes" id="UP000694426"/>
    </source>
</evidence>
<proteinExistence type="predicted"/>
<dbReference type="Proteomes" id="UP000694426">
    <property type="component" value="Unplaced"/>
</dbReference>
<dbReference type="AlphaFoldDB" id="A0A8B9BFN9"/>
<dbReference type="Ensembl" id="ENSABRT00000005142.1">
    <property type="protein sequence ID" value="ENSABRP00000003563.1"/>
    <property type="gene ID" value="ENSABRG00000003332.1"/>
</dbReference>
<organism evidence="2 3">
    <name type="scientific">Anser brachyrhynchus</name>
    <name type="common">Pink-footed goose</name>
    <dbReference type="NCBI Taxonomy" id="132585"/>
    <lineage>
        <taxon>Eukaryota</taxon>
        <taxon>Metazoa</taxon>
        <taxon>Chordata</taxon>
        <taxon>Craniata</taxon>
        <taxon>Vertebrata</taxon>
        <taxon>Euteleostomi</taxon>
        <taxon>Archelosauria</taxon>
        <taxon>Archosauria</taxon>
        <taxon>Dinosauria</taxon>
        <taxon>Saurischia</taxon>
        <taxon>Theropoda</taxon>
        <taxon>Coelurosauria</taxon>
        <taxon>Aves</taxon>
        <taxon>Neognathae</taxon>
        <taxon>Galloanserae</taxon>
        <taxon>Anseriformes</taxon>
        <taxon>Anatidae</taxon>
        <taxon>Anserinae</taxon>
        <taxon>Anser</taxon>
    </lineage>
</organism>
<evidence type="ECO:0000313" key="2">
    <source>
        <dbReference type="Ensembl" id="ENSABRP00000003563.1"/>
    </source>
</evidence>
<reference evidence="2" key="1">
    <citation type="submission" date="2025-08" db="UniProtKB">
        <authorList>
            <consortium name="Ensembl"/>
        </authorList>
    </citation>
    <scope>IDENTIFICATION</scope>
</reference>
<feature type="region of interest" description="Disordered" evidence="1">
    <location>
        <begin position="115"/>
        <end position="145"/>
    </location>
</feature>
<accession>A0A8B9BFN9</accession>
<evidence type="ECO:0000256" key="1">
    <source>
        <dbReference type="SAM" id="MobiDB-lite"/>
    </source>
</evidence>